<comment type="subunit">
    <text evidence="8">Heteromultimer composed of HisG and HisZ subunits.</text>
</comment>
<dbReference type="HAMAP" id="MF_00125">
    <property type="entry name" value="HisZ"/>
    <property type="match status" value="1"/>
</dbReference>
<dbReference type="PANTHER" id="PTHR11476">
    <property type="entry name" value="HISTIDYL-TRNA SYNTHETASE"/>
    <property type="match status" value="1"/>
</dbReference>
<dbReference type="Proteomes" id="UP000316473">
    <property type="component" value="Chromosome"/>
</dbReference>
<keyword evidence="11" id="KW-0808">Transferase</keyword>
<evidence type="ECO:0000313" key="11">
    <source>
        <dbReference type="EMBL" id="BBL33995.1"/>
    </source>
</evidence>
<dbReference type="NCBIfam" id="TIGR00443">
    <property type="entry name" value="hisZ_biosyn_reg"/>
    <property type="match status" value="1"/>
</dbReference>
<keyword evidence="6 8" id="KW-0368">Histidine biosynthesis</keyword>
<feature type="binding site" evidence="9">
    <location>
        <position position="270"/>
    </location>
    <ligand>
        <name>L-histidine</name>
        <dbReference type="ChEBI" id="CHEBI:57595"/>
    </ligand>
</feature>
<evidence type="ECO:0000256" key="4">
    <source>
        <dbReference type="ARBA" id="ARBA00020397"/>
    </source>
</evidence>
<dbReference type="InterPro" id="IPR004516">
    <property type="entry name" value="HisRS/HisZ"/>
</dbReference>
<comment type="function">
    <text evidence="7 8">Required for the first step of histidine biosynthesis. May allow the feedback regulation of ATP phosphoribosyltransferase activity by histidine.</text>
</comment>
<sequence length="393" mass="44168">MRNWLLPEYIEDALPRDAYRIEKIRRLIMDMLFVHGYQLVMPPLLEYVESLLAGSGSGMNLRMFKVVDQLSGRMMGLRADMTPQAARIDAHLLNTNGVTRLCYASSVVHTVPDEITRTREPFQIGAELYGHSEVESDLEIQRLLLECLAVSGIQSIHLDLGHIRVFRSLIRRAGIRAEFERELYTALSAKDTSSLKELACTGLDECLDKTTREALLLLPELYGDQAILTYARQHLPDFPEIKNALDQLEYVAKVLQPYVDKVTFDLADLRGYHYHTGMVFAAYTRKSPVAIALGGRYDEIGKSFGRARPATGFSLDLKLLSRLTEINDYPQGILAPWKPQDQELAATIKQLRDAGQIVVAELPGGNSEEIVGCDRKLVLQNGKWEVCQLSECG</sequence>
<evidence type="ECO:0000256" key="5">
    <source>
        <dbReference type="ARBA" id="ARBA00022490"/>
    </source>
</evidence>
<evidence type="ECO:0000256" key="1">
    <source>
        <dbReference type="ARBA" id="ARBA00004496"/>
    </source>
</evidence>
<dbReference type="AlphaFoldDB" id="A0A4Y1YPZ1"/>
<dbReference type="Pfam" id="PF13393">
    <property type="entry name" value="tRNA-synt_His"/>
    <property type="match status" value="1"/>
</dbReference>
<feature type="domain" description="Class II Histidinyl-tRNA synthetase (HisRS)-like catalytic core" evidence="10">
    <location>
        <begin position="9"/>
        <end position="319"/>
    </location>
</feature>
<name>A0A4Y1YPZ1_9PROT</name>
<evidence type="ECO:0000256" key="2">
    <source>
        <dbReference type="ARBA" id="ARBA00004667"/>
    </source>
</evidence>
<evidence type="ECO:0000256" key="9">
    <source>
        <dbReference type="PIRSR" id="PIRSR001549-1"/>
    </source>
</evidence>
<feature type="binding site" evidence="9">
    <location>
        <position position="123"/>
    </location>
    <ligand>
        <name>L-histidine</name>
        <dbReference type="ChEBI" id="CHEBI:57595"/>
    </ligand>
</feature>
<dbReference type="InterPro" id="IPR004517">
    <property type="entry name" value="HisZ"/>
</dbReference>
<keyword evidence="5 8" id="KW-0963">Cytoplasm</keyword>
<evidence type="ECO:0000256" key="7">
    <source>
        <dbReference type="ARBA" id="ARBA00025246"/>
    </source>
</evidence>
<dbReference type="GO" id="GO:0005737">
    <property type="term" value="C:cytoplasm"/>
    <property type="evidence" value="ECO:0007669"/>
    <property type="project" value="UniProtKB-SubCell"/>
</dbReference>
<dbReference type="SUPFAM" id="SSF55681">
    <property type="entry name" value="Class II aaRS and biotin synthetases"/>
    <property type="match status" value="1"/>
</dbReference>
<dbReference type="PIRSF" id="PIRSF001549">
    <property type="entry name" value="His-tRNA_synth"/>
    <property type="match status" value="1"/>
</dbReference>
<proteinExistence type="inferred from homology"/>
<dbReference type="PANTHER" id="PTHR11476:SF7">
    <property type="entry name" value="HISTIDINE--TRNA LIGASE"/>
    <property type="match status" value="1"/>
</dbReference>
<organism evidence="11 12">
    <name type="scientific">Nitrosomonas stercoris</name>
    <dbReference type="NCBI Taxonomy" id="1444684"/>
    <lineage>
        <taxon>Bacteria</taxon>
        <taxon>Pseudomonadati</taxon>
        <taxon>Pseudomonadota</taxon>
        <taxon>Betaproteobacteria</taxon>
        <taxon>Nitrosomonadales</taxon>
        <taxon>Nitrosomonadaceae</taxon>
        <taxon>Nitrosomonas</taxon>
    </lineage>
</organism>
<accession>A0A4Y1YPZ1</accession>
<comment type="subcellular location">
    <subcellularLocation>
        <location evidence="1 8">Cytoplasm</location>
    </subcellularLocation>
</comment>
<dbReference type="Gene3D" id="3.30.930.10">
    <property type="entry name" value="Bira Bifunctional Protein, Domain 2"/>
    <property type="match status" value="1"/>
</dbReference>
<reference evidence="11 12" key="1">
    <citation type="submission" date="2019-06" db="EMBL/GenBank/DDBJ databases">
        <title>Nitrosomonas stercoris KYUHI-S whole genome shotgun sequence.</title>
        <authorList>
            <person name="Nakagawa T."/>
            <person name="Tsuchiya Y."/>
            <person name="Takahashi R."/>
        </authorList>
    </citation>
    <scope>NUCLEOTIDE SEQUENCE [LARGE SCALE GENOMIC DNA]</scope>
    <source>
        <strain evidence="11 12">KYUHI-S</strain>
    </source>
</reference>
<comment type="similarity">
    <text evidence="3 8">Belongs to the class-II aminoacyl-tRNA synthetase family. HisZ subfamily.</text>
</comment>
<dbReference type="GO" id="GO:0016757">
    <property type="term" value="F:glycosyltransferase activity"/>
    <property type="evidence" value="ECO:0007669"/>
    <property type="project" value="UniProtKB-KW"/>
</dbReference>
<dbReference type="NCBIfam" id="NF009086">
    <property type="entry name" value="PRK12421.1"/>
    <property type="match status" value="1"/>
</dbReference>
<evidence type="ECO:0000313" key="12">
    <source>
        <dbReference type="Proteomes" id="UP000316473"/>
    </source>
</evidence>
<dbReference type="KEGG" id="nst:Nstercoris_00223"/>
<dbReference type="InterPro" id="IPR041715">
    <property type="entry name" value="HisRS-like_core"/>
</dbReference>
<evidence type="ECO:0000256" key="6">
    <source>
        <dbReference type="ARBA" id="ARBA00023102"/>
    </source>
</evidence>
<dbReference type="InterPro" id="IPR045864">
    <property type="entry name" value="aa-tRNA-synth_II/BPL/LPL"/>
</dbReference>
<dbReference type="NCBIfam" id="NF008935">
    <property type="entry name" value="PRK12292.1-1"/>
    <property type="match status" value="1"/>
</dbReference>
<feature type="binding site" evidence="9">
    <location>
        <begin position="80"/>
        <end position="82"/>
    </location>
    <ligand>
        <name>L-histidine</name>
        <dbReference type="ChEBI" id="CHEBI:57595"/>
    </ligand>
</feature>
<dbReference type="UniPathway" id="UPA00031">
    <property type="reaction ID" value="UER00006"/>
</dbReference>
<dbReference type="EMBL" id="AP019755">
    <property type="protein sequence ID" value="BBL33995.1"/>
    <property type="molecule type" value="Genomic_DNA"/>
</dbReference>
<keyword evidence="8" id="KW-0028">Amino-acid biosynthesis</keyword>
<keyword evidence="12" id="KW-1185">Reference proteome</keyword>
<dbReference type="GO" id="GO:0000105">
    <property type="term" value="P:L-histidine biosynthetic process"/>
    <property type="evidence" value="ECO:0007669"/>
    <property type="project" value="UniProtKB-UniRule"/>
</dbReference>
<comment type="pathway">
    <text evidence="2 8">Amino-acid biosynthesis; L-histidine biosynthesis; L-histidine from 5-phospho-alpha-D-ribose 1-diphosphate: step 1/9.</text>
</comment>
<evidence type="ECO:0000256" key="3">
    <source>
        <dbReference type="ARBA" id="ARBA00005539"/>
    </source>
</evidence>
<feature type="binding site" evidence="9">
    <location>
        <position position="127"/>
    </location>
    <ligand>
        <name>L-histidine</name>
        <dbReference type="ChEBI" id="CHEBI:57595"/>
    </ligand>
</feature>
<evidence type="ECO:0000259" key="10">
    <source>
        <dbReference type="Pfam" id="PF13393"/>
    </source>
</evidence>
<keyword evidence="11" id="KW-0328">Glycosyltransferase</keyword>
<evidence type="ECO:0000256" key="8">
    <source>
        <dbReference type="HAMAP-Rule" id="MF_00125"/>
    </source>
</evidence>
<comment type="miscellaneous">
    <text evidence="8">This function is generally fulfilled by the C-terminal part of HisG, which is missing in some bacteria such as this one.</text>
</comment>
<protein>
    <recommendedName>
        <fullName evidence="4 8">ATP phosphoribosyltransferase regulatory subunit</fullName>
    </recommendedName>
</protein>
<dbReference type="CDD" id="cd00773">
    <property type="entry name" value="HisRS-like_core"/>
    <property type="match status" value="1"/>
</dbReference>
<gene>
    <name evidence="8" type="primary">hisZ</name>
    <name evidence="11" type="ORF">Nstercoris_00223</name>
</gene>